<dbReference type="Gene3D" id="2.40.37.10">
    <property type="entry name" value="Lyase, Ornithine Decarboxylase, Chain A, domain 1"/>
    <property type="match status" value="1"/>
</dbReference>
<feature type="domain" description="Alanine racemase C-terminal" evidence="11">
    <location>
        <begin position="238"/>
        <end position="361"/>
    </location>
</feature>
<dbReference type="GO" id="GO:0005829">
    <property type="term" value="C:cytosol"/>
    <property type="evidence" value="ECO:0007669"/>
    <property type="project" value="TreeGrafter"/>
</dbReference>
<evidence type="ECO:0000313" key="12">
    <source>
        <dbReference type="EMBL" id="MCM2678668.1"/>
    </source>
</evidence>
<feature type="active site" description="Proton acceptor; specific for L-alanine" evidence="8">
    <location>
        <position position="259"/>
    </location>
</feature>
<protein>
    <recommendedName>
        <fullName evidence="4 8">Alanine racemase</fullName>
        <ecNumber evidence="4 8">5.1.1.1</ecNumber>
    </recommendedName>
</protein>
<organism evidence="12 13">
    <name type="scientific">Echinimonas agarilytica</name>
    <dbReference type="NCBI Taxonomy" id="1215918"/>
    <lineage>
        <taxon>Bacteria</taxon>
        <taxon>Pseudomonadati</taxon>
        <taxon>Pseudomonadota</taxon>
        <taxon>Gammaproteobacteria</taxon>
        <taxon>Alteromonadales</taxon>
        <taxon>Echinimonadaceae</taxon>
        <taxon>Echinimonas</taxon>
    </lineage>
</organism>
<feature type="binding site" evidence="8 10">
    <location>
        <position position="129"/>
    </location>
    <ligand>
        <name>substrate</name>
    </ligand>
</feature>
<dbReference type="PANTHER" id="PTHR30511">
    <property type="entry name" value="ALANINE RACEMASE"/>
    <property type="match status" value="1"/>
</dbReference>
<dbReference type="GO" id="GO:0030632">
    <property type="term" value="P:D-alanine biosynthetic process"/>
    <property type="evidence" value="ECO:0007669"/>
    <property type="project" value="UniProtKB-UniRule"/>
</dbReference>
<dbReference type="SUPFAM" id="SSF51419">
    <property type="entry name" value="PLP-binding barrel"/>
    <property type="match status" value="1"/>
</dbReference>
<comment type="cofactor">
    <cofactor evidence="2 8 9">
        <name>pyridoxal 5'-phosphate</name>
        <dbReference type="ChEBI" id="CHEBI:597326"/>
    </cofactor>
</comment>
<dbReference type="InterPro" id="IPR029066">
    <property type="entry name" value="PLP-binding_barrel"/>
</dbReference>
<dbReference type="FunFam" id="3.20.20.10:FF:000002">
    <property type="entry name" value="Alanine racemase"/>
    <property type="match status" value="1"/>
</dbReference>
<proteinExistence type="inferred from homology"/>
<feature type="active site" description="Proton acceptor; specific for D-alanine" evidence="8">
    <location>
        <position position="34"/>
    </location>
</feature>
<dbReference type="GO" id="GO:0008784">
    <property type="term" value="F:alanine racemase activity"/>
    <property type="evidence" value="ECO:0007669"/>
    <property type="project" value="UniProtKB-UniRule"/>
</dbReference>
<reference evidence="12 13" key="1">
    <citation type="journal article" date="2013" name="Antonie Van Leeuwenhoek">
        <title>Echinimonas agarilytica gen. nov., sp. nov., a new gammaproteobacterium isolated from the sea urchin Strongylocentrotus intermedius.</title>
        <authorList>
            <person name="Nedashkovskaya O.I."/>
            <person name="Stenkova A.M."/>
            <person name="Zhukova N.V."/>
            <person name="Van Trappen S."/>
            <person name="Lee J.S."/>
            <person name="Kim S.B."/>
        </authorList>
    </citation>
    <scope>NUCLEOTIDE SEQUENCE [LARGE SCALE GENOMIC DNA]</scope>
    <source>
        <strain evidence="12 13">KMM 6351</strain>
    </source>
</reference>
<evidence type="ECO:0000256" key="8">
    <source>
        <dbReference type="HAMAP-Rule" id="MF_01201"/>
    </source>
</evidence>
<feature type="binding site" evidence="8 10">
    <location>
        <position position="307"/>
    </location>
    <ligand>
        <name>substrate</name>
    </ligand>
</feature>
<evidence type="ECO:0000256" key="9">
    <source>
        <dbReference type="PIRSR" id="PIRSR600821-50"/>
    </source>
</evidence>
<dbReference type="FunFam" id="2.40.37.10:FF:000002">
    <property type="entry name" value="Alanine racemase"/>
    <property type="match status" value="1"/>
</dbReference>
<comment type="catalytic activity">
    <reaction evidence="1 8">
        <text>L-alanine = D-alanine</text>
        <dbReference type="Rhea" id="RHEA:20249"/>
        <dbReference type="ChEBI" id="CHEBI:57416"/>
        <dbReference type="ChEBI" id="CHEBI:57972"/>
        <dbReference type="EC" id="5.1.1.1"/>
    </reaction>
</comment>
<sequence>MHVAVATISRAALAHNLQRVREYVPNCPVMVMLKANAYGHGIVEVAKALADADAFGVARLQEAVTLRKAGFKQRIVLLEGFFCDRELPLICELSLEAVVHQQWQIDALSQATLSQPIRVWLKVDSGMHRLGIPPEAVTPALQQLKLLPHVLADMNMMTHFACADDLSSGMTATQIKSFNTQLKTFKSICPSGEVSLANSAAIVAHKQSHQGWVRPGIMLYGASPMLNGSAEDHQLMPVMSLTSKVMAVRNLKANETVGYGATWSSDKNTRIAVVAIGYGDGYPRHAANGTPVLINGQRCALVGRVSMDMITVDIGLVDVAVGDDVELWGSGLSANEVAASAGTIAYELFCSVTQRVLLRYI</sequence>
<comment type="similarity">
    <text evidence="3 8">Belongs to the alanine racemase family.</text>
</comment>
<gene>
    <name evidence="12" type="primary">alr</name>
    <name evidence="12" type="ORF">NAF29_03150</name>
</gene>
<evidence type="ECO:0000313" key="13">
    <source>
        <dbReference type="Proteomes" id="UP001165393"/>
    </source>
</evidence>
<comment type="pathway">
    <text evidence="7 8">Amino-acid biosynthesis; D-alanine biosynthesis; D-alanine from L-alanine: step 1/1.</text>
</comment>
<feature type="modified residue" description="N6-(pyridoxal phosphate)lysine" evidence="8 9">
    <location>
        <position position="34"/>
    </location>
</feature>
<comment type="caution">
    <text evidence="12">The sequence shown here is derived from an EMBL/GenBank/DDBJ whole genome shotgun (WGS) entry which is preliminary data.</text>
</comment>
<evidence type="ECO:0000256" key="7">
    <source>
        <dbReference type="ARBA" id="ARBA00037912"/>
    </source>
</evidence>
<evidence type="ECO:0000256" key="4">
    <source>
        <dbReference type="ARBA" id="ARBA00013089"/>
    </source>
</evidence>
<accession>A0AA42B6S9</accession>
<keyword evidence="5 8" id="KW-0663">Pyridoxal phosphate</keyword>
<dbReference type="PRINTS" id="PR00992">
    <property type="entry name" value="ALARACEMASE"/>
</dbReference>
<dbReference type="GO" id="GO:0030170">
    <property type="term" value="F:pyridoxal phosphate binding"/>
    <property type="evidence" value="ECO:0007669"/>
    <property type="project" value="UniProtKB-UniRule"/>
</dbReference>
<comment type="function">
    <text evidence="8">Catalyzes the interconversion of L-alanine and D-alanine. May also act on other amino acids.</text>
</comment>
<evidence type="ECO:0000256" key="1">
    <source>
        <dbReference type="ARBA" id="ARBA00000316"/>
    </source>
</evidence>
<evidence type="ECO:0000256" key="10">
    <source>
        <dbReference type="PIRSR" id="PIRSR600821-52"/>
    </source>
</evidence>
<dbReference type="Pfam" id="PF00842">
    <property type="entry name" value="Ala_racemase_C"/>
    <property type="match status" value="1"/>
</dbReference>
<dbReference type="InterPro" id="IPR011079">
    <property type="entry name" value="Ala_racemase_C"/>
</dbReference>
<dbReference type="HAMAP" id="MF_01201">
    <property type="entry name" value="Ala_racemase"/>
    <property type="match status" value="1"/>
</dbReference>
<dbReference type="SMART" id="SM01005">
    <property type="entry name" value="Ala_racemase_C"/>
    <property type="match status" value="1"/>
</dbReference>
<dbReference type="EMBL" id="JAMQGP010000001">
    <property type="protein sequence ID" value="MCM2678668.1"/>
    <property type="molecule type" value="Genomic_DNA"/>
</dbReference>
<dbReference type="InterPro" id="IPR001608">
    <property type="entry name" value="Ala_racemase_N"/>
</dbReference>
<dbReference type="Proteomes" id="UP001165393">
    <property type="component" value="Unassembled WGS sequence"/>
</dbReference>
<keyword evidence="6 8" id="KW-0413">Isomerase</keyword>
<dbReference type="InterPro" id="IPR009006">
    <property type="entry name" value="Ala_racemase/Decarboxylase_C"/>
</dbReference>
<dbReference type="PANTHER" id="PTHR30511:SF4">
    <property type="entry name" value="ALANINE RACEMASE, BIOSYNTHETIC"/>
    <property type="match status" value="1"/>
</dbReference>
<dbReference type="SUPFAM" id="SSF50621">
    <property type="entry name" value="Alanine racemase C-terminal domain-like"/>
    <property type="match status" value="1"/>
</dbReference>
<evidence type="ECO:0000256" key="6">
    <source>
        <dbReference type="ARBA" id="ARBA00023235"/>
    </source>
</evidence>
<dbReference type="CDD" id="cd06827">
    <property type="entry name" value="PLPDE_III_AR_proteobact"/>
    <property type="match status" value="1"/>
</dbReference>
<dbReference type="NCBIfam" id="TIGR00492">
    <property type="entry name" value="alr"/>
    <property type="match status" value="1"/>
</dbReference>
<evidence type="ECO:0000256" key="5">
    <source>
        <dbReference type="ARBA" id="ARBA00022898"/>
    </source>
</evidence>
<dbReference type="EC" id="5.1.1.1" evidence="4 8"/>
<evidence type="ECO:0000256" key="2">
    <source>
        <dbReference type="ARBA" id="ARBA00001933"/>
    </source>
</evidence>
<keyword evidence="13" id="KW-1185">Reference proteome</keyword>
<dbReference type="Pfam" id="PF01168">
    <property type="entry name" value="Ala_racemase_N"/>
    <property type="match status" value="1"/>
</dbReference>
<evidence type="ECO:0000259" key="11">
    <source>
        <dbReference type="SMART" id="SM01005"/>
    </source>
</evidence>
<dbReference type="Gene3D" id="3.20.20.10">
    <property type="entry name" value="Alanine racemase"/>
    <property type="match status" value="1"/>
</dbReference>
<dbReference type="InterPro" id="IPR000821">
    <property type="entry name" value="Ala_racemase"/>
</dbReference>
<dbReference type="AlphaFoldDB" id="A0AA42B6S9"/>
<dbReference type="RefSeq" id="WP_251260029.1">
    <property type="nucleotide sequence ID" value="NZ_JAMQGP010000001.1"/>
</dbReference>
<evidence type="ECO:0000256" key="3">
    <source>
        <dbReference type="ARBA" id="ARBA00007880"/>
    </source>
</evidence>
<name>A0AA42B6S9_9GAMM</name>